<comment type="caution">
    <text evidence="7">The sequence shown here is derived from an EMBL/GenBank/DDBJ whole genome shotgun (WGS) entry which is preliminary data.</text>
</comment>
<evidence type="ECO:0000256" key="1">
    <source>
        <dbReference type="ARBA" id="ARBA00022723"/>
    </source>
</evidence>
<evidence type="ECO:0000259" key="6">
    <source>
        <dbReference type="PROSITE" id="PS51705"/>
    </source>
</evidence>
<dbReference type="Pfam" id="PF13167">
    <property type="entry name" value="GTP-bdg_N"/>
    <property type="match status" value="1"/>
</dbReference>
<sequence length="688" mass="78107">MATEPKRSVHGTRNVTHQVMRNRSAQSFLRTKAIDSSQLSGKSRMWKNAEDVANCTISRTKYYSRRISNCVLLEDGRCGLVQFFVLNIQSIVVFAVMLLRVKETEYPLSAGKHLQPVMHVSNRGRSNPSLLSVRGTKRNGHLVRRHTSTLIGINSPTAAGCYLSGDRHRGRLLWSNARNVYTTCQLYGRDDDSSDDMDSDEAVDDDDYELDSPLNSSSDLYEDQYLNPLQGHRVMIIHPAIKSRRYSDESSPQLADECQLVEACSLIDALPEWTIVGKEIVQVPQLDKSHFFSKGVFYHVQSLVGQSVQKTAVFVNFSILSGLQLAKLQRVWRVPVYDRYTIILQIFHLRARTMEAKLQLKLAEIPYYRSRLRGMHIGTLDQQKGGLSYIGGSGETWMDTRYRIMAEKELSIRKKLDSLKKKRHLLWRERKKKELPLVAVVGYTNAGKTSLIRALARDSNLQPWDQVFATLDVTCHAGYLGNHMKVVYMDTVGFISNIPTNLIDSFSATLEDVSRADAIIHVKDISHPSVEIHRTTVMETLTKLKLDPSLLETIIEVNNKVDIVTGMVPHPCYDVKSCNEISRNSLALPKINHKAEIPYKCNPGEGLPRLIDRLEDVLMKRTGRVEKRLKIPQAGPHLAWLYKEATVRDCQPFDDDNESLLVSVVMTTASYDRFCAQFSNRKRKKDGI</sequence>
<dbReference type="PANTHER" id="PTHR10229:SF0">
    <property type="entry name" value="GTP-BINDING PROTEIN 6-RELATED"/>
    <property type="match status" value="1"/>
</dbReference>
<dbReference type="FunFam" id="3.40.50.300:FF:000886">
    <property type="entry name" value="Putative GTP-binding protein 6"/>
    <property type="match status" value="1"/>
</dbReference>
<dbReference type="Gene3D" id="3.40.50.11060">
    <property type="entry name" value="GTPase HflX, N-terminal domain"/>
    <property type="match status" value="1"/>
</dbReference>
<keyword evidence="3" id="KW-0460">Magnesium</keyword>
<keyword evidence="2" id="KW-0547">Nucleotide-binding</keyword>
<keyword evidence="8" id="KW-1185">Reference proteome</keyword>
<dbReference type="SUPFAM" id="SSF52540">
    <property type="entry name" value="P-loop containing nucleoside triphosphate hydrolases"/>
    <property type="match status" value="1"/>
</dbReference>
<dbReference type="InterPro" id="IPR025121">
    <property type="entry name" value="GTPase_HflX_N"/>
</dbReference>
<dbReference type="InterPro" id="IPR042108">
    <property type="entry name" value="GTPase_HflX_N_sf"/>
</dbReference>
<name>A0AAD9JIC3_9ANNE</name>
<dbReference type="GO" id="GO:0005737">
    <property type="term" value="C:cytoplasm"/>
    <property type="evidence" value="ECO:0007669"/>
    <property type="project" value="TreeGrafter"/>
</dbReference>
<dbReference type="InterPro" id="IPR016496">
    <property type="entry name" value="GTPase_HflX"/>
</dbReference>
<evidence type="ECO:0000256" key="2">
    <source>
        <dbReference type="ARBA" id="ARBA00022741"/>
    </source>
</evidence>
<dbReference type="Proteomes" id="UP001208570">
    <property type="component" value="Unassembled WGS sequence"/>
</dbReference>
<dbReference type="Gene3D" id="3.40.50.300">
    <property type="entry name" value="P-loop containing nucleotide triphosphate hydrolases"/>
    <property type="match status" value="1"/>
</dbReference>
<gene>
    <name evidence="7" type="ORF">LSH36_304g08000</name>
</gene>
<evidence type="ECO:0000256" key="3">
    <source>
        <dbReference type="ARBA" id="ARBA00022842"/>
    </source>
</evidence>
<dbReference type="InterPro" id="IPR032305">
    <property type="entry name" value="GTP-bd_M"/>
</dbReference>
<evidence type="ECO:0000256" key="5">
    <source>
        <dbReference type="SAM" id="MobiDB-lite"/>
    </source>
</evidence>
<dbReference type="CDD" id="cd01878">
    <property type="entry name" value="HflX"/>
    <property type="match status" value="1"/>
</dbReference>
<organism evidence="7 8">
    <name type="scientific">Paralvinella palmiformis</name>
    <dbReference type="NCBI Taxonomy" id="53620"/>
    <lineage>
        <taxon>Eukaryota</taxon>
        <taxon>Metazoa</taxon>
        <taxon>Spiralia</taxon>
        <taxon>Lophotrochozoa</taxon>
        <taxon>Annelida</taxon>
        <taxon>Polychaeta</taxon>
        <taxon>Sedentaria</taxon>
        <taxon>Canalipalpata</taxon>
        <taxon>Terebellida</taxon>
        <taxon>Terebelliformia</taxon>
        <taxon>Alvinellidae</taxon>
        <taxon>Paralvinella</taxon>
    </lineage>
</organism>
<dbReference type="GO" id="GO:0043022">
    <property type="term" value="F:ribosome binding"/>
    <property type="evidence" value="ECO:0007669"/>
    <property type="project" value="TreeGrafter"/>
</dbReference>
<dbReference type="Pfam" id="PF01926">
    <property type="entry name" value="MMR_HSR1"/>
    <property type="match status" value="1"/>
</dbReference>
<keyword evidence="4" id="KW-0342">GTP-binding</keyword>
<dbReference type="InterPro" id="IPR030394">
    <property type="entry name" value="G_HFLX_dom"/>
</dbReference>
<feature type="region of interest" description="Disordered" evidence="5">
    <location>
        <begin position="190"/>
        <end position="216"/>
    </location>
</feature>
<dbReference type="AlphaFoldDB" id="A0AAD9JIC3"/>
<keyword evidence="1" id="KW-0479">Metal-binding</keyword>
<dbReference type="InterPro" id="IPR027417">
    <property type="entry name" value="P-loop_NTPase"/>
</dbReference>
<dbReference type="Pfam" id="PF16360">
    <property type="entry name" value="GTP-bdg_M"/>
    <property type="match status" value="1"/>
</dbReference>
<feature type="compositionally biased region" description="Acidic residues" evidence="5">
    <location>
        <begin position="192"/>
        <end position="210"/>
    </location>
</feature>
<reference evidence="7" key="1">
    <citation type="journal article" date="2023" name="Mol. Biol. Evol.">
        <title>Third-Generation Sequencing Reveals the Adaptive Role of the Epigenome in Three Deep-Sea Polychaetes.</title>
        <authorList>
            <person name="Perez M."/>
            <person name="Aroh O."/>
            <person name="Sun Y."/>
            <person name="Lan Y."/>
            <person name="Juniper S.K."/>
            <person name="Young C.R."/>
            <person name="Angers B."/>
            <person name="Qian P.Y."/>
        </authorList>
    </citation>
    <scope>NUCLEOTIDE SEQUENCE</scope>
    <source>
        <strain evidence="7">P08H-3</strain>
    </source>
</reference>
<proteinExistence type="predicted"/>
<dbReference type="InterPro" id="IPR006073">
    <property type="entry name" value="GTP-bd"/>
</dbReference>
<feature type="domain" description="Hflx-type G" evidence="6">
    <location>
        <begin position="436"/>
        <end position="562"/>
    </location>
</feature>
<evidence type="ECO:0000256" key="4">
    <source>
        <dbReference type="ARBA" id="ARBA00023134"/>
    </source>
</evidence>
<protein>
    <recommendedName>
        <fullName evidence="6">Hflx-type G domain-containing protein</fullName>
    </recommendedName>
</protein>
<dbReference type="PROSITE" id="PS51705">
    <property type="entry name" value="G_HFLX"/>
    <property type="match status" value="1"/>
</dbReference>
<dbReference type="PANTHER" id="PTHR10229">
    <property type="entry name" value="GTP-BINDING PROTEIN HFLX"/>
    <property type="match status" value="1"/>
</dbReference>
<dbReference type="GO" id="GO:0005525">
    <property type="term" value="F:GTP binding"/>
    <property type="evidence" value="ECO:0007669"/>
    <property type="project" value="UniProtKB-KW"/>
</dbReference>
<dbReference type="GO" id="GO:0046872">
    <property type="term" value="F:metal ion binding"/>
    <property type="evidence" value="ECO:0007669"/>
    <property type="project" value="UniProtKB-KW"/>
</dbReference>
<dbReference type="EMBL" id="JAODUP010000304">
    <property type="protein sequence ID" value="KAK2153223.1"/>
    <property type="molecule type" value="Genomic_DNA"/>
</dbReference>
<dbReference type="NCBIfam" id="TIGR03156">
    <property type="entry name" value="GTP_HflX"/>
    <property type="match status" value="1"/>
</dbReference>
<evidence type="ECO:0000313" key="8">
    <source>
        <dbReference type="Proteomes" id="UP001208570"/>
    </source>
</evidence>
<evidence type="ECO:0000313" key="7">
    <source>
        <dbReference type="EMBL" id="KAK2153223.1"/>
    </source>
</evidence>
<accession>A0AAD9JIC3</accession>